<dbReference type="EMBL" id="HBIH01005105">
    <property type="protein sequence ID" value="CAE0321585.1"/>
    <property type="molecule type" value="Transcribed_RNA"/>
</dbReference>
<evidence type="ECO:0000313" key="11">
    <source>
        <dbReference type="EMBL" id="CAE0321585.1"/>
    </source>
</evidence>
<dbReference type="PROSITE" id="PS51914">
    <property type="entry name" value="MRH"/>
    <property type="match status" value="1"/>
</dbReference>
<keyword evidence="6 9" id="KW-0472">Membrane</keyword>
<evidence type="ECO:0000256" key="3">
    <source>
        <dbReference type="ARBA" id="ARBA00022692"/>
    </source>
</evidence>
<feature type="transmembrane region" description="Helical" evidence="9">
    <location>
        <begin position="82"/>
        <end position="101"/>
    </location>
</feature>
<gene>
    <name evidence="11" type="ORF">SINC0208_LOCUS2166</name>
</gene>
<evidence type="ECO:0000256" key="4">
    <source>
        <dbReference type="ARBA" id="ARBA00022729"/>
    </source>
</evidence>
<dbReference type="Gene3D" id="2.70.130.10">
    <property type="entry name" value="Mannose-6-phosphate receptor binding domain"/>
    <property type="match status" value="1"/>
</dbReference>
<keyword evidence="4" id="KW-0732">Signal</keyword>
<dbReference type="Pfam" id="PF13886">
    <property type="entry name" value="TM7S3_TM198"/>
    <property type="match status" value="1"/>
</dbReference>
<sequence>MDSDSRKVNGVTLNYVGGNEECEADTSQKYELKVQITCNPDQSTLKYINSEDDTCSVQLNYESKDSCPLFSLNQLAIFLNEYYYLWGAGLIIAGIFVGFFGNHLINGVIFLITATAVFALGTVGIYGILDSFNVETPEWANWVILGAMAILGLIVGYVVKKLRKIGIAIIAAWGGVMLGLALNGVFLVENEPVYYSIIVGCAIIVAVLAFKMEKVVIILVTSFTGAYSVVRGISLYAGGFPSLTQLHQEIKSGAMDWDEFPKTYYAYAGGILVLTLICVLYQRAHNKKKKGHH</sequence>
<feature type="transmembrane region" description="Helical" evidence="9">
    <location>
        <begin position="139"/>
        <end position="159"/>
    </location>
</feature>
<dbReference type="InterPro" id="IPR025256">
    <property type="entry name" value="TM7S3/TM198-like_dom"/>
</dbReference>
<comment type="similarity">
    <text evidence="2">Belongs to the TMEM198 family.</text>
</comment>
<dbReference type="InterPro" id="IPR009011">
    <property type="entry name" value="Man6P_isomerase_rcpt-bd_dom_sf"/>
</dbReference>
<feature type="transmembrane region" description="Helical" evidence="9">
    <location>
        <begin position="193"/>
        <end position="210"/>
    </location>
</feature>
<evidence type="ECO:0000256" key="8">
    <source>
        <dbReference type="ARBA" id="ARBA00049737"/>
    </source>
</evidence>
<protein>
    <recommendedName>
        <fullName evidence="8">Transmembrane protein 198</fullName>
    </recommendedName>
</protein>
<keyword evidence="5 9" id="KW-1133">Transmembrane helix</keyword>
<dbReference type="PANTHER" id="PTHR31247">
    <property type="entry name" value="TRANSMEMBRANE PROTEIN 198 FAMILY MEMBER"/>
    <property type="match status" value="1"/>
</dbReference>
<evidence type="ECO:0000256" key="9">
    <source>
        <dbReference type="SAM" id="Phobius"/>
    </source>
</evidence>
<reference evidence="11" key="1">
    <citation type="submission" date="2021-01" db="EMBL/GenBank/DDBJ databases">
        <authorList>
            <person name="Corre E."/>
            <person name="Pelletier E."/>
            <person name="Niang G."/>
            <person name="Scheremetjew M."/>
            <person name="Finn R."/>
            <person name="Kale V."/>
            <person name="Holt S."/>
            <person name="Cochrane G."/>
            <person name="Meng A."/>
            <person name="Brown T."/>
            <person name="Cohen L."/>
        </authorList>
    </citation>
    <scope>NUCLEOTIDE SEQUENCE</scope>
    <source>
        <strain evidence="11">S3</strain>
    </source>
</reference>
<organism evidence="11">
    <name type="scientific">Strombidium inclinatum</name>
    <dbReference type="NCBI Taxonomy" id="197538"/>
    <lineage>
        <taxon>Eukaryota</taxon>
        <taxon>Sar</taxon>
        <taxon>Alveolata</taxon>
        <taxon>Ciliophora</taxon>
        <taxon>Intramacronucleata</taxon>
        <taxon>Spirotrichea</taxon>
        <taxon>Oligotrichia</taxon>
        <taxon>Strombidiidae</taxon>
        <taxon>Strombidium</taxon>
    </lineage>
</organism>
<accession>A0A7S3IEP9</accession>
<evidence type="ECO:0000256" key="1">
    <source>
        <dbReference type="ARBA" id="ARBA00004141"/>
    </source>
</evidence>
<evidence type="ECO:0000256" key="6">
    <source>
        <dbReference type="ARBA" id="ARBA00023136"/>
    </source>
</evidence>
<keyword evidence="7" id="KW-1015">Disulfide bond</keyword>
<dbReference type="GO" id="GO:0005886">
    <property type="term" value="C:plasma membrane"/>
    <property type="evidence" value="ECO:0007669"/>
    <property type="project" value="TreeGrafter"/>
</dbReference>
<comment type="subcellular location">
    <subcellularLocation>
        <location evidence="1">Membrane</location>
        <topology evidence="1">Multi-pass membrane protein</topology>
    </subcellularLocation>
</comment>
<proteinExistence type="inferred from homology"/>
<evidence type="ECO:0000259" key="10">
    <source>
        <dbReference type="PROSITE" id="PS51914"/>
    </source>
</evidence>
<name>A0A7S3IEP9_9SPIT</name>
<feature type="transmembrane region" description="Helical" evidence="9">
    <location>
        <begin position="108"/>
        <end position="127"/>
    </location>
</feature>
<evidence type="ECO:0000256" key="5">
    <source>
        <dbReference type="ARBA" id="ARBA00022989"/>
    </source>
</evidence>
<feature type="transmembrane region" description="Helical" evidence="9">
    <location>
        <begin position="264"/>
        <end position="281"/>
    </location>
</feature>
<feature type="transmembrane region" description="Helical" evidence="9">
    <location>
        <begin position="217"/>
        <end position="237"/>
    </location>
</feature>
<dbReference type="InterPro" id="IPR040236">
    <property type="entry name" value="TMEM198"/>
</dbReference>
<dbReference type="AlphaFoldDB" id="A0A7S3IEP9"/>
<feature type="domain" description="MRH" evidence="10">
    <location>
        <begin position="1"/>
        <end position="69"/>
    </location>
</feature>
<evidence type="ECO:0000256" key="7">
    <source>
        <dbReference type="ARBA" id="ARBA00023157"/>
    </source>
</evidence>
<evidence type="ECO:0000256" key="2">
    <source>
        <dbReference type="ARBA" id="ARBA00006244"/>
    </source>
</evidence>
<feature type="transmembrane region" description="Helical" evidence="9">
    <location>
        <begin position="166"/>
        <end position="187"/>
    </location>
</feature>
<dbReference type="PANTHER" id="PTHR31247:SF5">
    <property type="entry name" value="DUF4203 DOMAIN-CONTAINING PROTEIN"/>
    <property type="match status" value="1"/>
</dbReference>
<dbReference type="InterPro" id="IPR044865">
    <property type="entry name" value="MRH_dom"/>
</dbReference>
<keyword evidence="3 9" id="KW-0812">Transmembrane</keyword>